<dbReference type="EMBL" id="KZ401780">
    <property type="protein sequence ID" value="PIO54091.1"/>
    <property type="molecule type" value="Genomic_DNA"/>
</dbReference>
<dbReference type="SMART" id="SM00181">
    <property type="entry name" value="EGF"/>
    <property type="match status" value="2"/>
</dbReference>
<dbReference type="SUPFAM" id="SSF57196">
    <property type="entry name" value="EGF/Laminin"/>
    <property type="match status" value="2"/>
</dbReference>
<dbReference type="OrthoDB" id="9990982at2759"/>
<name>A0A2G9T805_TELCI</name>
<gene>
    <name evidence="2" type="ORF">TELCIR_24554</name>
</gene>
<dbReference type="Gene3D" id="2.10.25.10">
    <property type="entry name" value="Laminin"/>
    <property type="match status" value="2"/>
</dbReference>
<sequence length="150" mass="16555">MCGVNECKFDLCEEQCVDLPFAYRCECRPPKVVDPKNPARCIMGDRCSSSNCSQFCIEKGNGKYECACGTAYLLESDGRGCKLRSKAVPPLLIAVASDVVRITSFRDSYQTLSINTTTGRAVAYNARTSSVYWIDDNETVGREFMNGTSI</sequence>
<protein>
    <submittedName>
        <fullName evidence="2">EGF-like domain protein</fullName>
    </submittedName>
</protein>
<dbReference type="InterPro" id="IPR000742">
    <property type="entry name" value="EGF"/>
</dbReference>
<evidence type="ECO:0000259" key="1">
    <source>
        <dbReference type="SMART" id="SM00181"/>
    </source>
</evidence>
<proteinExistence type="predicted"/>
<organism evidence="2 3">
    <name type="scientific">Teladorsagia circumcincta</name>
    <name type="common">Brown stomach worm</name>
    <name type="synonym">Ostertagia circumcincta</name>
    <dbReference type="NCBI Taxonomy" id="45464"/>
    <lineage>
        <taxon>Eukaryota</taxon>
        <taxon>Metazoa</taxon>
        <taxon>Ecdysozoa</taxon>
        <taxon>Nematoda</taxon>
        <taxon>Chromadorea</taxon>
        <taxon>Rhabditida</taxon>
        <taxon>Rhabditina</taxon>
        <taxon>Rhabditomorpha</taxon>
        <taxon>Strongyloidea</taxon>
        <taxon>Trichostrongylidae</taxon>
        <taxon>Teladorsagia</taxon>
    </lineage>
</organism>
<dbReference type="Proteomes" id="UP000230423">
    <property type="component" value="Unassembled WGS sequence"/>
</dbReference>
<reference evidence="2 3" key="1">
    <citation type="submission" date="2015-09" db="EMBL/GenBank/DDBJ databases">
        <title>Draft genome of the parasitic nematode Teladorsagia circumcincta isolate WARC Sus (inbred).</title>
        <authorList>
            <person name="Mitreva M."/>
        </authorList>
    </citation>
    <scope>NUCLEOTIDE SEQUENCE [LARGE SCALE GENOMIC DNA]</scope>
    <source>
        <strain evidence="2 3">S</strain>
    </source>
</reference>
<feature type="non-terminal residue" evidence="2">
    <location>
        <position position="150"/>
    </location>
</feature>
<evidence type="ECO:0000313" key="2">
    <source>
        <dbReference type="EMBL" id="PIO54091.1"/>
    </source>
</evidence>
<accession>A0A2G9T805</accession>
<feature type="domain" description="EGF-like" evidence="1">
    <location>
        <begin position="46"/>
        <end position="82"/>
    </location>
</feature>
<keyword evidence="3" id="KW-1185">Reference proteome</keyword>
<dbReference type="AlphaFoldDB" id="A0A2G9T805"/>
<feature type="domain" description="EGF-like" evidence="1">
    <location>
        <begin position="6"/>
        <end position="42"/>
    </location>
</feature>
<evidence type="ECO:0000313" key="3">
    <source>
        <dbReference type="Proteomes" id="UP000230423"/>
    </source>
</evidence>